<dbReference type="AlphaFoldDB" id="A0A699Y8U5"/>
<feature type="region of interest" description="Disordered" evidence="1">
    <location>
        <begin position="1"/>
        <end position="24"/>
    </location>
</feature>
<sequence length="24" mass="2546">MAVTMQTNHFGIRGSGQGHRGSLC</sequence>
<keyword evidence="3" id="KW-1185">Reference proteome</keyword>
<evidence type="ECO:0000256" key="1">
    <source>
        <dbReference type="SAM" id="MobiDB-lite"/>
    </source>
</evidence>
<name>A0A699Y8U5_HAELA</name>
<dbReference type="EMBL" id="BLLF01000046">
    <property type="protein sequence ID" value="GFH06597.1"/>
    <property type="molecule type" value="Genomic_DNA"/>
</dbReference>
<accession>A0A699Y8U5</accession>
<feature type="non-terminal residue" evidence="2">
    <location>
        <position position="1"/>
    </location>
</feature>
<reference evidence="2 3" key="1">
    <citation type="submission" date="2020-02" db="EMBL/GenBank/DDBJ databases">
        <title>Draft genome sequence of Haematococcus lacustris strain NIES-144.</title>
        <authorList>
            <person name="Morimoto D."/>
            <person name="Nakagawa S."/>
            <person name="Yoshida T."/>
            <person name="Sawayama S."/>
        </authorList>
    </citation>
    <scope>NUCLEOTIDE SEQUENCE [LARGE SCALE GENOMIC DNA]</scope>
    <source>
        <strain evidence="2 3">NIES-144</strain>
    </source>
</reference>
<gene>
    <name evidence="2" type="ORF">HaLaN_01253</name>
</gene>
<comment type="caution">
    <text evidence="2">The sequence shown here is derived from an EMBL/GenBank/DDBJ whole genome shotgun (WGS) entry which is preliminary data.</text>
</comment>
<feature type="compositionally biased region" description="Gly residues" evidence="1">
    <location>
        <begin position="13"/>
        <end position="24"/>
    </location>
</feature>
<organism evidence="2 3">
    <name type="scientific">Haematococcus lacustris</name>
    <name type="common">Green alga</name>
    <name type="synonym">Haematococcus pluvialis</name>
    <dbReference type="NCBI Taxonomy" id="44745"/>
    <lineage>
        <taxon>Eukaryota</taxon>
        <taxon>Viridiplantae</taxon>
        <taxon>Chlorophyta</taxon>
        <taxon>core chlorophytes</taxon>
        <taxon>Chlorophyceae</taxon>
        <taxon>CS clade</taxon>
        <taxon>Chlamydomonadales</taxon>
        <taxon>Haematococcaceae</taxon>
        <taxon>Haematococcus</taxon>
    </lineage>
</organism>
<evidence type="ECO:0000313" key="2">
    <source>
        <dbReference type="EMBL" id="GFH06597.1"/>
    </source>
</evidence>
<evidence type="ECO:0000313" key="3">
    <source>
        <dbReference type="Proteomes" id="UP000485058"/>
    </source>
</evidence>
<proteinExistence type="predicted"/>
<dbReference type="Proteomes" id="UP000485058">
    <property type="component" value="Unassembled WGS sequence"/>
</dbReference>
<protein>
    <submittedName>
        <fullName evidence="2">Uncharacterized protein</fullName>
    </submittedName>
</protein>